<dbReference type="Proteomes" id="UP000001176">
    <property type="component" value="Chromosome"/>
</dbReference>
<protein>
    <recommendedName>
        <fullName evidence="5">Ethanolamine ammonia-lyase small subunit</fullName>
        <shortName evidence="5">EAL small subunit</shortName>
        <ecNumber evidence="5">4.3.1.7</ecNumber>
    </recommendedName>
</protein>
<dbReference type="PANTHER" id="PTHR39330:SF1">
    <property type="entry name" value="ETHANOLAMINE AMMONIA-LYASE SMALL SUBUNIT"/>
    <property type="match status" value="1"/>
</dbReference>
<dbReference type="GO" id="GO:0006520">
    <property type="term" value="P:amino acid metabolic process"/>
    <property type="evidence" value="ECO:0007669"/>
    <property type="project" value="InterPro"/>
</dbReference>
<feature type="binding site" evidence="5">
    <location>
        <position position="200"/>
    </location>
    <ligand>
        <name>adenosylcob(III)alamin</name>
        <dbReference type="ChEBI" id="CHEBI:18408"/>
    </ligand>
</feature>
<dbReference type="KEGG" id="gdj:Gdia_2365"/>
<feature type="binding site" evidence="5">
    <location>
        <position position="150"/>
    </location>
    <ligand>
        <name>adenosylcob(III)alamin</name>
        <dbReference type="ChEBI" id="CHEBI:18408"/>
    </ligand>
</feature>
<comment type="catalytic activity">
    <reaction evidence="5">
        <text>ethanolamine = acetaldehyde + NH4(+)</text>
        <dbReference type="Rhea" id="RHEA:15313"/>
        <dbReference type="ChEBI" id="CHEBI:15343"/>
        <dbReference type="ChEBI" id="CHEBI:28938"/>
        <dbReference type="ChEBI" id="CHEBI:57603"/>
        <dbReference type="EC" id="4.3.1.7"/>
    </reaction>
</comment>
<feature type="binding site" evidence="5">
    <location>
        <position position="171"/>
    </location>
    <ligand>
        <name>adenosylcob(III)alamin</name>
        <dbReference type="ChEBI" id="CHEBI:18408"/>
    </ligand>
</feature>
<dbReference type="GO" id="GO:0009350">
    <property type="term" value="C:ethanolamine ammonia-lyase complex"/>
    <property type="evidence" value="ECO:0007669"/>
    <property type="project" value="UniProtKB-UniRule"/>
</dbReference>
<keyword evidence="2 5" id="KW-0456">Lyase</keyword>
<comment type="pathway">
    <text evidence="5">Amine and polyamine degradation; ethanolamine degradation.</text>
</comment>
<comment type="cofactor">
    <cofactor evidence="5">
        <name>adenosylcob(III)alamin</name>
        <dbReference type="ChEBI" id="CHEBI:18408"/>
    </cofactor>
    <text evidence="5">Binds between the large and small subunits.</text>
</comment>
<dbReference type="GO" id="GO:0008851">
    <property type="term" value="F:ethanolamine ammonia-lyase activity"/>
    <property type="evidence" value="ECO:0007669"/>
    <property type="project" value="UniProtKB-UniRule"/>
</dbReference>
<dbReference type="RefSeq" id="WP_012222567.1">
    <property type="nucleotide sequence ID" value="NC_010125.1"/>
</dbReference>
<dbReference type="PIRSF" id="PIRSF018982">
    <property type="entry name" value="EutC"/>
    <property type="match status" value="1"/>
</dbReference>
<evidence type="ECO:0000256" key="2">
    <source>
        <dbReference type="ARBA" id="ARBA00023239"/>
    </source>
</evidence>
<evidence type="ECO:0000256" key="3">
    <source>
        <dbReference type="ARBA" id="ARBA00023285"/>
    </source>
</evidence>
<dbReference type="STRING" id="272568.GDI0306"/>
<accession>A9H377</accession>
<dbReference type="InterPro" id="IPR009246">
    <property type="entry name" value="EutC"/>
</dbReference>
<dbReference type="KEGG" id="gdi:GDI0306"/>
<dbReference type="GO" id="GO:0046336">
    <property type="term" value="P:ethanolamine catabolic process"/>
    <property type="evidence" value="ECO:0007669"/>
    <property type="project" value="UniProtKB-UniRule"/>
</dbReference>
<dbReference type="NCBIfam" id="NF003971">
    <property type="entry name" value="PRK05465.1"/>
    <property type="match status" value="1"/>
</dbReference>
<name>A9H377_GLUDA</name>
<evidence type="ECO:0000256" key="4">
    <source>
        <dbReference type="ARBA" id="ARBA00024446"/>
    </source>
</evidence>
<dbReference type="EC" id="4.3.1.7" evidence="5"/>
<sequence>MTAHDLTDPASDPWGPLRRLTSARIGQARTGDTVAGAEVRAFQLAHARARQAVLAPLRTEALGLDEAFVPVRSQAADRGEFVRRPDLGRRLSPDSAAGLVPGSYDIAFVIADGLSALAAERQGPPVLAACRALLPGWRIAPVVVAHNARVALGDDIAQRLGARCVVMMIGERPGLSVAESLSLYMTWDPYPGRMDSERNCISNIHPHGGLTPRQAAATLARLLNEARRIGASGIVLKDEAGARIA</sequence>
<keyword evidence="7" id="KW-1185">Reference proteome</keyword>
<organism evidence="6 7">
    <name type="scientific">Gluconacetobacter diazotrophicus (strain ATCC 49037 / DSM 5601 / CCUG 37298 / CIP 103539 / LMG 7603 / PAl5)</name>
    <dbReference type="NCBI Taxonomy" id="272568"/>
    <lineage>
        <taxon>Bacteria</taxon>
        <taxon>Pseudomonadati</taxon>
        <taxon>Pseudomonadota</taxon>
        <taxon>Alphaproteobacteria</taxon>
        <taxon>Acetobacterales</taxon>
        <taxon>Acetobacteraceae</taxon>
        <taxon>Gluconacetobacter</taxon>
    </lineage>
</organism>
<reference evidence="6 7" key="1">
    <citation type="journal article" date="2009" name="BMC Genomics">
        <title>Complete genome sequence of the sugarcane nitrogen-fixing endophyte Gluconacetobacter diazotrophicus Pal5.</title>
        <authorList>
            <person name="Bertalan M."/>
            <person name="Albano R."/>
            <person name="Padua V."/>
            <person name="Rouws L."/>
            <person name="Rojas C."/>
            <person name="Hemerly A."/>
            <person name="Teixeira K."/>
            <person name="Schwab S."/>
            <person name="Araujo J."/>
            <person name="Oliveira A."/>
            <person name="Franca L."/>
            <person name="Magalhaes V."/>
            <person name="Alqueres S."/>
            <person name="Cardoso A."/>
            <person name="Almeida W."/>
            <person name="Loureiro M.M."/>
            <person name="Nogueira E."/>
            <person name="Cidade D."/>
            <person name="Oliveira D."/>
            <person name="Simao T."/>
            <person name="Macedo J."/>
            <person name="Valadao A."/>
            <person name="Dreschsel M."/>
            <person name="Freitas F."/>
            <person name="Vidal M."/>
            <person name="Guedes H."/>
            <person name="Rodrigues E."/>
            <person name="Meneses C."/>
            <person name="Brioso P."/>
            <person name="Pozzer L."/>
            <person name="Figueiredo D."/>
            <person name="Montano H."/>
            <person name="Junior J."/>
            <person name="Filho G."/>
            <person name="Flores V."/>
            <person name="Ferreira B."/>
            <person name="Branco A."/>
            <person name="Gonzalez P."/>
            <person name="Guillobel H."/>
            <person name="Lemos M."/>
            <person name="Seibel L."/>
            <person name="Macedo J."/>
            <person name="Alves-Ferreira M."/>
            <person name="Sachetto-Martins G."/>
            <person name="Coelho A."/>
            <person name="Santos E."/>
            <person name="Amaral G."/>
            <person name="Neves A."/>
            <person name="Pacheco A.B."/>
            <person name="Carvalho D."/>
            <person name="Lery L."/>
            <person name="Bisch P."/>
            <person name="Rossle S.C."/>
            <person name="Urmenyi T."/>
            <person name="Kruger W.V."/>
            <person name="Martins O."/>
            <person name="Baldani J.I."/>
            <person name="Ferreira P.C."/>
        </authorList>
    </citation>
    <scope>NUCLEOTIDE SEQUENCE [LARGE SCALE GENOMIC DNA]</scope>
    <source>
        <strain evidence="7">ATCC 49037 / DSM 5601 / CCUG 37298 / CIP 103539 / LMG 7603 / PAl5</strain>
    </source>
</reference>
<dbReference type="EMBL" id="AM889285">
    <property type="protein sequence ID" value="CAP54249.1"/>
    <property type="molecule type" value="Genomic_DNA"/>
</dbReference>
<evidence type="ECO:0000256" key="1">
    <source>
        <dbReference type="ARBA" id="ARBA00022628"/>
    </source>
</evidence>
<comment type="function">
    <text evidence="5">Catalyzes the deamination of various vicinal amino-alcohols to oxo compounds. Allows this organism to utilize ethanolamine as the sole source of nitrogen and carbon in the presence of external vitamin B12.</text>
</comment>
<dbReference type="InterPro" id="IPR042255">
    <property type="entry name" value="EutC_N"/>
</dbReference>
<gene>
    <name evidence="5 6" type="primary">eutC</name>
    <name evidence="6" type="ordered locus">GDI0306</name>
</gene>
<dbReference type="eggNOG" id="COG4302">
    <property type="taxonomic scope" value="Bacteria"/>
</dbReference>
<dbReference type="OrthoDB" id="114248at2"/>
<dbReference type="HOGENOM" id="CLU_068224_1_0_5"/>
<dbReference type="PANTHER" id="PTHR39330">
    <property type="entry name" value="ETHANOLAMINE AMMONIA-LYASE LIGHT CHAIN"/>
    <property type="match status" value="1"/>
</dbReference>
<evidence type="ECO:0000313" key="6">
    <source>
        <dbReference type="EMBL" id="CAP54249.1"/>
    </source>
</evidence>
<dbReference type="UniPathway" id="UPA00560"/>
<dbReference type="Gene3D" id="1.10.30.40">
    <property type="entry name" value="Ethanolamine ammonia-lyase light chain (EutC), N-terminal domain"/>
    <property type="match status" value="1"/>
</dbReference>
<comment type="subcellular location">
    <subcellularLocation>
        <location evidence="5">Bacterial microcompartment</location>
    </subcellularLocation>
</comment>
<dbReference type="AlphaFoldDB" id="A9H377"/>
<dbReference type="Gene3D" id="3.40.50.11240">
    <property type="entry name" value="Ethanolamine ammonia-lyase light chain (EutC)"/>
    <property type="match status" value="1"/>
</dbReference>
<dbReference type="InterPro" id="IPR042251">
    <property type="entry name" value="EutC_C"/>
</dbReference>
<dbReference type="HAMAP" id="MF_00601">
    <property type="entry name" value="EutC"/>
    <property type="match status" value="1"/>
</dbReference>
<dbReference type="GO" id="GO:0031471">
    <property type="term" value="C:ethanolamine degradation polyhedral organelle"/>
    <property type="evidence" value="ECO:0007669"/>
    <property type="project" value="UniProtKB-UniRule"/>
</dbReference>
<proteinExistence type="inferred from homology"/>
<evidence type="ECO:0000256" key="5">
    <source>
        <dbReference type="HAMAP-Rule" id="MF_00601"/>
    </source>
</evidence>
<comment type="similarity">
    <text evidence="5">Belongs to the EutC family.</text>
</comment>
<evidence type="ECO:0000313" key="7">
    <source>
        <dbReference type="Proteomes" id="UP000001176"/>
    </source>
</evidence>
<dbReference type="Pfam" id="PF05985">
    <property type="entry name" value="EutC"/>
    <property type="match status" value="1"/>
</dbReference>
<keyword evidence="3 5" id="KW-0170">Cobalt</keyword>
<comment type="subunit">
    <text evidence="5">The basic unit is a heterodimer which dimerizes to form tetramers. The heterotetramers trimerize; 6 large subunits form a core ring with 6 small subunits projecting outwards.</text>
</comment>
<dbReference type="GO" id="GO:0031419">
    <property type="term" value="F:cobalamin binding"/>
    <property type="evidence" value="ECO:0007669"/>
    <property type="project" value="UniProtKB-UniRule"/>
</dbReference>
<keyword evidence="1 5" id="KW-0846">Cobalamin</keyword>
<keyword evidence="4 5" id="KW-1283">Bacterial microcompartment</keyword>